<accession>A0ABU6K5S1</accession>
<protein>
    <recommendedName>
        <fullName evidence="4">NnrS family protein</fullName>
    </recommendedName>
</protein>
<dbReference type="PROSITE" id="PS51257">
    <property type="entry name" value="PROKAR_LIPOPROTEIN"/>
    <property type="match status" value="1"/>
</dbReference>
<feature type="transmembrane region" description="Helical" evidence="1">
    <location>
        <begin position="88"/>
        <end position="105"/>
    </location>
</feature>
<evidence type="ECO:0008006" key="4">
    <source>
        <dbReference type="Google" id="ProtNLM"/>
    </source>
</evidence>
<evidence type="ECO:0000313" key="3">
    <source>
        <dbReference type="Proteomes" id="UP001331561"/>
    </source>
</evidence>
<evidence type="ECO:0000313" key="2">
    <source>
        <dbReference type="EMBL" id="MEC5387258.1"/>
    </source>
</evidence>
<feature type="transmembrane region" description="Helical" evidence="1">
    <location>
        <begin position="291"/>
        <end position="316"/>
    </location>
</feature>
<feature type="transmembrane region" description="Helical" evidence="1">
    <location>
        <begin position="196"/>
        <end position="218"/>
    </location>
</feature>
<name>A0ABU6K5S1_9RHOO</name>
<dbReference type="Proteomes" id="UP001331561">
    <property type="component" value="Unassembled WGS sequence"/>
</dbReference>
<feature type="transmembrane region" description="Helical" evidence="1">
    <location>
        <begin position="255"/>
        <end position="279"/>
    </location>
</feature>
<reference evidence="2 3" key="1">
    <citation type="submission" date="2024-01" db="EMBL/GenBank/DDBJ databases">
        <title>Uliginosibacterium soil sp. nov.</title>
        <authorList>
            <person name="Lv Y."/>
        </authorList>
    </citation>
    <scope>NUCLEOTIDE SEQUENCE [LARGE SCALE GENOMIC DNA]</scope>
    <source>
        <strain evidence="2 3">H3</strain>
    </source>
</reference>
<sequence length="385" mass="39831">MRSATAPSHAAPAPAAVSGPLRVALVLPAVAALACGVLSGLLRLGLPLPVALAQFIGGLIAAHGALMVGGFFGTLIGLERAVAIGARWAYLAPLLSGLSVIAMLGGAPAVVAPLLMSGAALVMLIACSSVWLRQRVAHHMALVVAALAWLLGNAIWGVTGSVLPAVPLWIAFLVLTIAAERLELSRFVPTPRVARIVFGFIVAALTAAAITVSLATPFGAVSAAGLQVFAAALGALSLWLLRYDIARRTIRSSGLTRYMAICLLSGYVWLAVGALAGLFGALQPGHVLRDAALHAVLLGFVFAMVFGHAPVIVPAITRIGFNWHRGFYLPLFVLHVTLAARVLAGVCNWLALRQWAAMGNALVLLLFFAMAVGSLLAARKPSTPT</sequence>
<gene>
    <name evidence="2" type="ORF">VVD49_16125</name>
</gene>
<keyword evidence="1" id="KW-1133">Transmembrane helix</keyword>
<comment type="caution">
    <text evidence="2">The sequence shown here is derived from an EMBL/GenBank/DDBJ whole genome shotgun (WGS) entry which is preliminary data.</text>
</comment>
<dbReference type="RefSeq" id="WP_327600234.1">
    <property type="nucleotide sequence ID" value="NZ_JAYXHS010000003.1"/>
</dbReference>
<feature type="transmembrane region" description="Helical" evidence="1">
    <location>
        <begin position="165"/>
        <end position="184"/>
    </location>
</feature>
<keyword evidence="1" id="KW-0812">Transmembrane</keyword>
<dbReference type="EMBL" id="JAYXHS010000003">
    <property type="protein sequence ID" value="MEC5387258.1"/>
    <property type="molecule type" value="Genomic_DNA"/>
</dbReference>
<feature type="transmembrane region" description="Helical" evidence="1">
    <location>
        <begin position="328"/>
        <end position="351"/>
    </location>
</feature>
<feature type="transmembrane region" description="Helical" evidence="1">
    <location>
        <begin position="111"/>
        <end position="132"/>
    </location>
</feature>
<organism evidence="2 3">
    <name type="scientific">Uliginosibacterium silvisoli</name>
    <dbReference type="NCBI Taxonomy" id="3114758"/>
    <lineage>
        <taxon>Bacteria</taxon>
        <taxon>Pseudomonadati</taxon>
        <taxon>Pseudomonadota</taxon>
        <taxon>Betaproteobacteria</taxon>
        <taxon>Rhodocyclales</taxon>
        <taxon>Zoogloeaceae</taxon>
        <taxon>Uliginosibacterium</taxon>
    </lineage>
</organism>
<feature type="transmembrane region" description="Helical" evidence="1">
    <location>
        <begin position="52"/>
        <end position="76"/>
    </location>
</feature>
<feature type="transmembrane region" description="Helical" evidence="1">
    <location>
        <begin position="224"/>
        <end position="243"/>
    </location>
</feature>
<keyword evidence="1" id="KW-0472">Membrane</keyword>
<keyword evidence="3" id="KW-1185">Reference proteome</keyword>
<feature type="transmembrane region" description="Helical" evidence="1">
    <location>
        <begin position="139"/>
        <end position="159"/>
    </location>
</feature>
<evidence type="ECO:0000256" key="1">
    <source>
        <dbReference type="SAM" id="Phobius"/>
    </source>
</evidence>
<feature type="transmembrane region" description="Helical" evidence="1">
    <location>
        <begin position="357"/>
        <end position="378"/>
    </location>
</feature>
<feature type="transmembrane region" description="Helical" evidence="1">
    <location>
        <begin position="21"/>
        <end position="46"/>
    </location>
</feature>
<proteinExistence type="predicted"/>